<proteinExistence type="predicted"/>
<dbReference type="EMBL" id="JACXXP010000007">
    <property type="protein sequence ID" value="MBD3904691.1"/>
    <property type="molecule type" value="Genomic_DNA"/>
</dbReference>
<organism evidence="3 5">
    <name type="scientific">Chryseobacterium muglaense</name>
    <dbReference type="NCBI Taxonomy" id="2893752"/>
    <lineage>
        <taxon>Bacteria</taxon>
        <taxon>Pseudomonadati</taxon>
        <taxon>Bacteroidota</taxon>
        <taxon>Flavobacteriia</taxon>
        <taxon>Flavobacteriales</taxon>
        <taxon>Weeksellaceae</taxon>
        <taxon>Chryseobacterium group</taxon>
        <taxon>Chryseobacterium</taxon>
    </lineage>
</organism>
<dbReference type="Proteomes" id="UP001107960">
    <property type="component" value="Unassembled WGS sequence"/>
</dbReference>
<sequence length="238" mass="28312">MISSEEKLQVENYLIWKKLPLDILLEVKDHMISQIEDCMNDERISFEEAFLKVEDAWKDSFSMTKYWMFYGHEKIPQIIKEIIKEKYNQILKKAFVFASVSFIINIFLVFYANNVEQYKIFFHVQNALFVVAPMLVLVLNFRILKYIRADYKFKGRIFYTMYQKNIGLLAISTISMVQVAMKEGKYAYGFLRTDNHAHILFTLLTFIVPLLVQWFIVFGIMNFFEHKKTLKNISVISN</sequence>
<keyword evidence="1" id="KW-1133">Transmembrane helix</keyword>
<dbReference type="Proteomes" id="UP000603715">
    <property type="component" value="Unassembled WGS sequence"/>
</dbReference>
<reference evidence="4" key="2">
    <citation type="submission" date="2023-07" db="EMBL/GenBank/DDBJ databases">
        <title>Description of novel Chryseobacterium sp. strain C-2.</title>
        <authorList>
            <person name="Saticioglu I.B."/>
        </authorList>
    </citation>
    <scope>NUCLEOTIDE SEQUENCE [LARGE SCALE GENOMIC DNA]</scope>
    <source>
        <strain evidence="4">C-2</strain>
    </source>
</reference>
<evidence type="ECO:0000256" key="1">
    <source>
        <dbReference type="SAM" id="Phobius"/>
    </source>
</evidence>
<reference evidence="3" key="1">
    <citation type="submission" date="2021-11" db="EMBL/GenBank/DDBJ databases">
        <title>Description of novel Chryseobacterium species.</title>
        <authorList>
            <person name="Saticioglu I.B."/>
            <person name="Ay H."/>
            <person name="Altun S."/>
            <person name="Duman M."/>
        </authorList>
    </citation>
    <scope>NUCLEOTIDE SEQUENCE</scope>
    <source>
        <strain evidence="3">C-39</strain>
    </source>
</reference>
<feature type="transmembrane region" description="Helical" evidence="1">
    <location>
        <begin position="201"/>
        <end position="224"/>
    </location>
</feature>
<comment type="caution">
    <text evidence="3">The sequence shown here is derived from an EMBL/GenBank/DDBJ whole genome shotgun (WGS) entry which is preliminary data.</text>
</comment>
<keyword evidence="4" id="KW-1185">Reference proteome</keyword>
<evidence type="ECO:0000313" key="5">
    <source>
        <dbReference type="Proteomes" id="UP001107960"/>
    </source>
</evidence>
<feature type="transmembrane region" description="Helical" evidence="1">
    <location>
        <begin position="165"/>
        <end position="181"/>
    </location>
</feature>
<feature type="transmembrane region" description="Helical" evidence="1">
    <location>
        <begin position="94"/>
        <end position="112"/>
    </location>
</feature>
<keyword evidence="1" id="KW-0472">Membrane</keyword>
<accession>A0A9Q3UXR5</accession>
<dbReference type="AlphaFoldDB" id="A0A9Q3UXR5"/>
<protein>
    <submittedName>
        <fullName evidence="3">Uncharacterized protein</fullName>
    </submittedName>
</protein>
<dbReference type="EMBL" id="JAJJML010000001">
    <property type="protein sequence ID" value="MCC9035595.1"/>
    <property type="molecule type" value="Genomic_DNA"/>
</dbReference>
<evidence type="ECO:0000313" key="3">
    <source>
        <dbReference type="EMBL" id="MCC9035595.1"/>
    </source>
</evidence>
<keyword evidence="1" id="KW-0812">Transmembrane</keyword>
<dbReference type="RefSeq" id="WP_191179225.1">
    <property type="nucleotide sequence ID" value="NZ_JACXXP010000007.1"/>
</dbReference>
<reference evidence="2" key="3">
    <citation type="submission" date="2024-05" db="EMBL/GenBank/DDBJ databases">
        <title>Description of novel Chryseobacterium sp. strain C-2.</title>
        <authorList>
            <person name="Saticioglu I.B."/>
        </authorList>
    </citation>
    <scope>NUCLEOTIDE SEQUENCE</scope>
    <source>
        <strain evidence="2">C-2</strain>
    </source>
</reference>
<feature type="transmembrane region" description="Helical" evidence="1">
    <location>
        <begin position="124"/>
        <end position="144"/>
    </location>
</feature>
<evidence type="ECO:0000313" key="4">
    <source>
        <dbReference type="Proteomes" id="UP000603715"/>
    </source>
</evidence>
<name>A0A9Q3UXR5_9FLAO</name>
<evidence type="ECO:0000313" key="2">
    <source>
        <dbReference type="EMBL" id="MBD3904691.1"/>
    </source>
</evidence>
<gene>
    <name evidence="2" type="ORF">IEW27_08805</name>
    <name evidence="3" type="ORF">LNP80_15265</name>
</gene>